<feature type="region of interest" description="Disordered" evidence="1">
    <location>
        <begin position="117"/>
        <end position="243"/>
    </location>
</feature>
<protein>
    <submittedName>
        <fullName evidence="2">Uncharacterized protein</fullName>
    </submittedName>
</protein>
<evidence type="ECO:0000313" key="3">
    <source>
        <dbReference type="Proteomes" id="UP001628179"/>
    </source>
</evidence>
<evidence type="ECO:0000256" key="1">
    <source>
        <dbReference type="SAM" id="MobiDB-lite"/>
    </source>
</evidence>
<gene>
    <name evidence="2" type="ORF">MFIFM68171_07621</name>
</gene>
<dbReference type="RefSeq" id="XP_070919142.1">
    <property type="nucleotide sequence ID" value="XM_071063041.1"/>
</dbReference>
<sequence>MLAGPTLPEHGPRQAMYDGHGRAEQPRLEEVLRAMMEGGNVGFQDGLRAVAAQLGQVAQRQEDMETRWAEQTRWNREVKEDVDRQRLLIEAQQSILLDEHNLSVLRSVEYDEYQGFREIEDEGDDDDAFDSGPEYEEPDDRTFDPASVSESEEEEYELLQPKVEGSGPSPNSTPAGRKRRARAQPTSSSPSPSHRRPPWVRRETAIPNPHLARIAQDLAQRRAAAGGRKGSGAGTISDPVVLD</sequence>
<accession>A0ABQ0GI23</accession>
<keyword evidence="3" id="KW-1185">Reference proteome</keyword>
<feature type="region of interest" description="Disordered" evidence="1">
    <location>
        <begin position="1"/>
        <end position="23"/>
    </location>
</feature>
<organism evidence="2 3">
    <name type="scientific">Madurella fahalii</name>
    <dbReference type="NCBI Taxonomy" id="1157608"/>
    <lineage>
        <taxon>Eukaryota</taxon>
        <taxon>Fungi</taxon>
        <taxon>Dikarya</taxon>
        <taxon>Ascomycota</taxon>
        <taxon>Pezizomycotina</taxon>
        <taxon>Sordariomycetes</taxon>
        <taxon>Sordariomycetidae</taxon>
        <taxon>Sordariales</taxon>
        <taxon>Sordariales incertae sedis</taxon>
        <taxon>Madurella</taxon>
    </lineage>
</organism>
<dbReference type="GeneID" id="98178364"/>
<evidence type="ECO:0000313" key="2">
    <source>
        <dbReference type="EMBL" id="GAB1317411.1"/>
    </source>
</evidence>
<feature type="compositionally biased region" description="Low complexity" evidence="1">
    <location>
        <begin position="212"/>
        <end position="226"/>
    </location>
</feature>
<feature type="compositionally biased region" description="Acidic residues" evidence="1">
    <location>
        <begin position="119"/>
        <end position="139"/>
    </location>
</feature>
<name>A0ABQ0GI23_9PEZI</name>
<proteinExistence type="predicted"/>
<feature type="compositionally biased region" description="Low complexity" evidence="1">
    <location>
        <begin position="183"/>
        <end position="192"/>
    </location>
</feature>
<comment type="caution">
    <text evidence="2">The sequence shown here is derived from an EMBL/GenBank/DDBJ whole genome shotgun (WGS) entry which is preliminary data.</text>
</comment>
<dbReference type="EMBL" id="BAAFSV010000004">
    <property type="protein sequence ID" value="GAB1317411.1"/>
    <property type="molecule type" value="Genomic_DNA"/>
</dbReference>
<dbReference type="Proteomes" id="UP001628179">
    <property type="component" value="Unassembled WGS sequence"/>
</dbReference>
<reference evidence="2 3" key="1">
    <citation type="submission" date="2024-09" db="EMBL/GenBank/DDBJ databases">
        <title>Itraconazole resistance in Madurella fahalii resulting from another homologue of gene encoding cytochrome P450 14-alpha sterol demethylase (CYP51).</title>
        <authorList>
            <person name="Yoshioka I."/>
            <person name="Fahal A.H."/>
            <person name="Kaneko S."/>
            <person name="Yaguchi T."/>
        </authorList>
    </citation>
    <scope>NUCLEOTIDE SEQUENCE [LARGE SCALE GENOMIC DNA]</scope>
    <source>
        <strain evidence="2 3">IFM 68171</strain>
    </source>
</reference>